<reference evidence="7" key="1">
    <citation type="journal article" date="2019" name="bioRxiv">
        <title>The Genome of the Zebra Mussel, Dreissena polymorpha: A Resource for Invasive Species Research.</title>
        <authorList>
            <person name="McCartney M.A."/>
            <person name="Auch B."/>
            <person name="Kono T."/>
            <person name="Mallez S."/>
            <person name="Zhang Y."/>
            <person name="Obille A."/>
            <person name="Becker A."/>
            <person name="Abrahante J.E."/>
            <person name="Garbe J."/>
            <person name="Badalamenti J.P."/>
            <person name="Herman A."/>
            <person name="Mangelson H."/>
            <person name="Liachko I."/>
            <person name="Sullivan S."/>
            <person name="Sone E.D."/>
            <person name="Koren S."/>
            <person name="Silverstein K.A.T."/>
            <person name="Beckman K.B."/>
            <person name="Gohl D.M."/>
        </authorList>
    </citation>
    <scope>NUCLEOTIDE SEQUENCE</scope>
    <source>
        <strain evidence="7">Duluth1</strain>
        <tissue evidence="7">Whole animal</tissue>
    </source>
</reference>
<keyword evidence="3" id="KW-0677">Repeat</keyword>
<evidence type="ECO:0000313" key="8">
    <source>
        <dbReference type="Proteomes" id="UP000828390"/>
    </source>
</evidence>
<proteinExistence type="predicted"/>
<dbReference type="SUPFAM" id="SSF49299">
    <property type="entry name" value="PKD domain"/>
    <property type="match status" value="2"/>
</dbReference>
<evidence type="ECO:0000256" key="1">
    <source>
        <dbReference type="ARBA" id="ARBA00004370"/>
    </source>
</evidence>
<dbReference type="PANTHER" id="PTHR46730">
    <property type="entry name" value="POLYCYSTIN-1"/>
    <property type="match status" value="1"/>
</dbReference>
<evidence type="ECO:0000259" key="6">
    <source>
        <dbReference type="PROSITE" id="PS50093"/>
    </source>
</evidence>
<dbReference type="GO" id="GO:0006816">
    <property type="term" value="P:calcium ion transport"/>
    <property type="evidence" value="ECO:0007669"/>
    <property type="project" value="TreeGrafter"/>
</dbReference>
<feature type="domain" description="PKD" evidence="6">
    <location>
        <begin position="689"/>
        <end position="736"/>
    </location>
</feature>
<dbReference type="PROSITE" id="PS50093">
    <property type="entry name" value="PKD"/>
    <property type="match status" value="1"/>
</dbReference>
<keyword evidence="5" id="KW-0472">Membrane</keyword>
<dbReference type="InterPro" id="IPR000601">
    <property type="entry name" value="PKD_dom"/>
</dbReference>
<keyword evidence="8" id="KW-1185">Reference proteome</keyword>
<dbReference type="Pfam" id="PF02010">
    <property type="entry name" value="REJ"/>
    <property type="match status" value="1"/>
</dbReference>
<evidence type="ECO:0000256" key="3">
    <source>
        <dbReference type="ARBA" id="ARBA00022737"/>
    </source>
</evidence>
<dbReference type="GO" id="GO:0005886">
    <property type="term" value="C:plasma membrane"/>
    <property type="evidence" value="ECO:0007669"/>
    <property type="project" value="TreeGrafter"/>
</dbReference>
<sequence>MHPPEADVTLLWNFFDTNITKSHNDTFITDHVTFNSSRPYENVVVTCWNFISSATYVITVKVIYEVNHYSLSYNSLLHQTLEFATFQLTFDNSTNLPMEMVTIDMAIVNEDKNKTISEVFNYSTILPVTYEYNVSFSVQGVYRAVFFMSNPVSDVQLNETINIWDNLSNVSISCITTCSPVIKNKNNVTFQFLNVRRSGFKYNVDFDDGNNYTNMSEDIMYELYYLTAFSNTYTVVGNYDVKWNVENGWYNKSGSYNVIVQTEVEDFKAWLALDDIYAAIGDRYNFQANASKGTNVTLSWNMEVNETIVKSFPNQEFNHENMTYTFLRPKMNVSVTASNLVSSVTQTIIVDVFYKPNNINFNVASIPGNTTSHSVFDVEFMSSADLPMKAVNIIIDYSHGTKDFQTIYLSNTTVLPLSYNYTHLFDMPGLYMVSACIRNRVGDYNQSINMSVWDSLIPLDFVIVNGTGKYITNLTASFEFMGVPNFGFKYKIDYGDGTNTSNTSDSIMYIHYGLTTFRHVYRAAGVYTLRWTAYNGHAPYNRSGNIPILVQNRVPTDGYTLEPDNKKYPWLNLQTMSIPINITLNSSVHIPTNATCMFDPDDGNTSVHGLVYDSRVFNHSHMYRDEGIFNASFNCSNEVSWYIYKYSIEVVKYNASFLSVIFEHLVPLNVSDSVTVYFHIENGGFALIPLGVYLDWDFGVSATERLLYDRTTFNHTYSARGDYTVKVYVTSTSTNTSKALSYPLRLGIMHFEYNTTISYINTRGSGIWYKMYGHLGVQTMFNITYNATYYGHCNAVNYSGCVVEFLCPQWGYSLVTATAINGTFIEFDNVNVTCDNPIIDLATDIVTYLTIPNGTINARLRISATALYLPVLFCVFNMGDPIMRNNYGFVQNVTFLKPFIFENFIYYGTGVHTITINCWNLINSTKFTQRIQVVNTDFSISGVFDRYYSQMESPMYISSMIGTGIFSRSEIMTNSRTKAHYNSWLLNESNWEQPPNRQELLFTRGSLLPEKKHLIKLEIGFYEEIENKLTEPTYVQLVMPPPHASIVGGSRRWANRGTVTVDAVSESYDPVTLAYGSLLMFSWDCKALDADSFEEAYSKPAKSICSLSNVSTGIVFLNTTTAPGLHFYNVTVSVDNKRGGVSNFTQTIGVSSVSVNPLEIRCTINCLSKVAVTSKLQLVPRLSNNIYCPTSLNWTLQEYNNRIFIPKGLDGFPATGTKNRSITIGAHKLDPGKRYLVTLTIMADGLTYGPAYYEFVTNLPPKEGHCNVFPYTGNIQETDPISLDNSSKAEPKELDFLSSHQKFNMTCLGWKDEGWTASNFTTDQPLFYYFYVRYSGVETEKQILYFDPGQTSNIVTFQTGDPGHAYNATAVIRVSDIFGDYAEVKYKLKASLKKYIFLMQ</sequence>
<dbReference type="GO" id="GO:0005261">
    <property type="term" value="F:monoatomic cation channel activity"/>
    <property type="evidence" value="ECO:0007669"/>
    <property type="project" value="TreeGrafter"/>
</dbReference>
<comment type="caution">
    <text evidence="7">The sequence shown here is derived from an EMBL/GenBank/DDBJ whole genome shotgun (WGS) entry which is preliminary data.</text>
</comment>
<dbReference type="Pfam" id="PF00801">
    <property type="entry name" value="PKD"/>
    <property type="match status" value="1"/>
</dbReference>
<evidence type="ECO:0000313" key="7">
    <source>
        <dbReference type="EMBL" id="KAH3862222.1"/>
    </source>
</evidence>
<comment type="subcellular location">
    <subcellularLocation>
        <location evidence="1">Membrane</location>
    </subcellularLocation>
</comment>
<dbReference type="PANTHER" id="PTHR46730:SF1">
    <property type="entry name" value="PLAT DOMAIN-CONTAINING PROTEIN"/>
    <property type="match status" value="1"/>
</dbReference>
<evidence type="ECO:0000256" key="4">
    <source>
        <dbReference type="ARBA" id="ARBA00022989"/>
    </source>
</evidence>
<dbReference type="InterPro" id="IPR002859">
    <property type="entry name" value="PKD/REJ-like"/>
</dbReference>
<dbReference type="InterPro" id="IPR035986">
    <property type="entry name" value="PKD_dom_sf"/>
</dbReference>
<reference evidence="7" key="2">
    <citation type="submission" date="2020-11" db="EMBL/GenBank/DDBJ databases">
        <authorList>
            <person name="McCartney M.A."/>
            <person name="Auch B."/>
            <person name="Kono T."/>
            <person name="Mallez S."/>
            <person name="Becker A."/>
            <person name="Gohl D.M."/>
            <person name="Silverstein K.A.T."/>
            <person name="Koren S."/>
            <person name="Bechman K.B."/>
            <person name="Herman A."/>
            <person name="Abrahante J.E."/>
            <person name="Garbe J."/>
        </authorList>
    </citation>
    <scope>NUCLEOTIDE SEQUENCE</scope>
    <source>
        <strain evidence="7">Duluth1</strain>
        <tissue evidence="7">Whole animal</tissue>
    </source>
</reference>
<keyword evidence="4" id="KW-1133">Transmembrane helix</keyword>
<organism evidence="7 8">
    <name type="scientific">Dreissena polymorpha</name>
    <name type="common">Zebra mussel</name>
    <name type="synonym">Mytilus polymorpha</name>
    <dbReference type="NCBI Taxonomy" id="45954"/>
    <lineage>
        <taxon>Eukaryota</taxon>
        <taxon>Metazoa</taxon>
        <taxon>Spiralia</taxon>
        <taxon>Lophotrochozoa</taxon>
        <taxon>Mollusca</taxon>
        <taxon>Bivalvia</taxon>
        <taxon>Autobranchia</taxon>
        <taxon>Heteroconchia</taxon>
        <taxon>Euheterodonta</taxon>
        <taxon>Imparidentia</taxon>
        <taxon>Neoheterodontei</taxon>
        <taxon>Myida</taxon>
        <taxon>Dreissenoidea</taxon>
        <taxon>Dreissenidae</taxon>
        <taxon>Dreissena</taxon>
    </lineage>
</organism>
<name>A0A9D4LNW1_DREPO</name>
<dbReference type="Proteomes" id="UP000828390">
    <property type="component" value="Unassembled WGS sequence"/>
</dbReference>
<gene>
    <name evidence="7" type="ORF">DPMN_025188</name>
</gene>
<keyword evidence="2" id="KW-0812">Transmembrane</keyword>
<dbReference type="EMBL" id="JAIWYP010000002">
    <property type="protein sequence ID" value="KAH3862222.1"/>
    <property type="molecule type" value="Genomic_DNA"/>
</dbReference>
<evidence type="ECO:0000256" key="5">
    <source>
        <dbReference type="ARBA" id="ARBA00023136"/>
    </source>
</evidence>
<accession>A0A9D4LNW1</accession>
<evidence type="ECO:0000256" key="2">
    <source>
        <dbReference type="ARBA" id="ARBA00022692"/>
    </source>
</evidence>
<protein>
    <recommendedName>
        <fullName evidence="6">PKD domain-containing protein</fullName>
    </recommendedName>
</protein>